<dbReference type="CAZy" id="GT4">
    <property type="family name" value="Glycosyltransferase Family 4"/>
</dbReference>
<protein>
    <submittedName>
        <fullName evidence="4">Glycosyltransferase</fullName>
    </submittedName>
</protein>
<dbReference type="SUPFAM" id="SSF53756">
    <property type="entry name" value="UDP-Glycosyltransferase/glycogen phosphorylase"/>
    <property type="match status" value="1"/>
</dbReference>
<dbReference type="InterPro" id="IPR001296">
    <property type="entry name" value="Glyco_trans_1"/>
</dbReference>
<sequence length="374" mass="43003">MKKITRILHVFAAMDRGGAETFIMNVYRKIDRNKFQFDFVVTTDKKCEYDDEIHSLGGNIYSLPNPSKGDYKKYKQELIKVIQANGPYDAIHSHVHHFSGLILRIAEKENIPVRISHSHSTQDGHQTTFKRNLYRWFMRKLILKYSTNMLGCSEAASESLFGKKNMSNQRICTLYNGVDLVKYKDSKETRVEMKKNIHVPEDAFVIGHIGRFNEVKNHFKILDVFESIKRKNKNAYLVLVGDGPLRKEIEELAKERNLKSAIKFLGIRNDVSNILQAMDIFLMPSLYEGLPVALVEAQASGLPCVVSDRVTLEANLNCVYFKFISLNASSEEWDNAINQAFEKGRASWNTRYEAISKKGYDIDKVVRKLEKIYG</sequence>
<evidence type="ECO:0000259" key="3">
    <source>
        <dbReference type="Pfam" id="PF13439"/>
    </source>
</evidence>
<dbReference type="EMBL" id="CP001176">
    <property type="protein sequence ID" value="ACK60749.1"/>
    <property type="molecule type" value="Genomic_DNA"/>
</dbReference>
<dbReference type="AlphaFoldDB" id="B7HFG7"/>
<feature type="domain" description="Glycosyl transferase family 1" evidence="2">
    <location>
        <begin position="192"/>
        <end position="345"/>
    </location>
</feature>
<dbReference type="Proteomes" id="UP000007096">
    <property type="component" value="Chromosome"/>
</dbReference>
<dbReference type="CDD" id="cd03812">
    <property type="entry name" value="GT4_CapH-like"/>
    <property type="match status" value="1"/>
</dbReference>
<gene>
    <name evidence="4" type="ordered locus">BCB4264_A5392</name>
</gene>
<evidence type="ECO:0000313" key="4">
    <source>
        <dbReference type="EMBL" id="ACK60749.1"/>
    </source>
</evidence>
<dbReference type="GO" id="GO:0016757">
    <property type="term" value="F:glycosyltransferase activity"/>
    <property type="evidence" value="ECO:0007669"/>
    <property type="project" value="InterPro"/>
</dbReference>
<reference evidence="4 5" key="1">
    <citation type="submission" date="2008-10" db="EMBL/GenBank/DDBJ databases">
        <title>Genome sequence of Bacillus cereus B4264.</title>
        <authorList>
            <person name="Dodson R.J."/>
            <person name="Durkin A.S."/>
            <person name="Rosovitz M.J."/>
            <person name="Rasko D.A."/>
            <person name="Hoffmaster A."/>
            <person name="Ravel J."/>
            <person name="Sutton G."/>
        </authorList>
    </citation>
    <scope>NUCLEOTIDE SEQUENCE [LARGE SCALE GENOMIC DNA]</scope>
    <source>
        <strain evidence="4 5">B4264</strain>
    </source>
</reference>
<dbReference type="Pfam" id="PF13439">
    <property type="entry name" value="Glyco_transf_4"/>
    <property type="match status" value="1"/>
</dbReference>
<name>B7HFG7_BACC4</name>
<comment type="similarity">
    <text evidence="1">Belongs to the glycosyltransferase group 1 family. Glycosyltransferase 4 subfamily.</text>
</comment>
<dbReference type="HOGENOM" id="CLU_009583_33_0_9"/>
<dbReference type="PANTHER" id="PTHR45947">
    <property type="entry name" value="SULFOQUINOVOSYL TRANSFERASE SQD2"/>
    <property type="match status" value="1"/>
</dbReference>
<dbReference type="PANTHER" id="PTHR45947:SF3">
    <property type="entry name" value="SULFOQUINOVOSYL TRANSFERASE SQD2"/>
    <property type="match status" value="1"/>
</dbReference>
<evidence type="ECO:0000259" key="2">
    <source>
        <dbReference type="Pfam" id="PF00534"/>
    </source>
</evidence>
<accession>B7HFG7</accession>
<evidence type="ECO:0000313" key="5">
    <source>
        <dbReference type="Proteomes" id="UP000007096"/>
    </source>
</evidence>
<feature type="domain" description="Glycosyltransferase subfamily 4-like N-terminal" evidence="3">
    <location>
        <begin position="17"/>
        <end position="180"/>
    </location>
</feature>
<dbReference type="KEGG" id="bcb:BCB4264_A5392"/>
<dbReference type="Gene3D" id="3.40.50.2000">
    <property type="entry name" value="Glycogen Phosphorylase B"/>
    <property type="match status" value="2"/>
</dbReference>
<dbReference type="Pfam" id="PF00534">
    <property type="entry name" value="Glycos_transf_1"/>
    <property type="match status" value="1"/>
</dbReference>
<dbReference type="InterPro" id="IPR028098">
    <property type="entry name" value="Glyco_trans_4-like_N"/>
</dbReference>
<dbReference type="RefSeq" id="WP_000724501.1">
    <property type="nucleotide sequence ID" value="NC_011725.1"/>
</dbReference>
<keyword evidence="4" id="KW-0808">Transferase</keyword>
<evidence type="ECO:0000256" key="1">
    <source>
        <dbReference type="ARBA" id="ARBA00009481"/>
    </source>
</evidence>
<proteinExistence type="inferred from homology"/>
<organism evidence="4 5">
    <name type="scientific">Bacillus cereus (strain B4264)</name>
    <dbReference type="NCBI Taxonomy" id="405532"/>
    <lineage>
        <taxon>Bacteria</taxon>
        <taxon>Bacillati</taxon>
        <taxon>Bacillota</taxon>
        <taxon>Bacilli</taxon>
        <taxon>Bacillales</taxon>
        <taxon>Bacillaceae</taxon>
        <taxon>Bacillus</taxon>
        <taxon>Bacillus cereus group</taxon>
    </lineage>
</organism>
<dbReference type="InterPro" id="IPR050194">
    <property type="entry name" value="Glycosyltransferase_grp1"/>
</dbReference>